<dbReference type="Pfam" id="PF13391">
    <property type="entry name" value="HNH_2"/>
    <property type="match status" value="1"/>
</dbReference>
<accession>A0A0C9X4V1</accession>
<reference evidence="2 3" key="1">
    <citation type="submission" date="2014-04" db="EMBL/GenBank/DDBJ databases">
        <authorList>
            <consortium name="DOE Joint Genome Institute"/>
            <person name="Kuo A."/>
            <person name="Kohler A."/>
            <person name="Nagy L.G."/>
            <person name="Floudas D."/>
            <person name="Copeland A."/>
            <person name="Barry K.W."/>
            <person name="Cichocki N."/>
            <person name="Veneault-Fourrey C."/>
            <person name="LaButti K."/>
            <person name="Lindquist E.A."/>
            <person name="Lipzen A."/>
            <person name="Lundell T."/>
            <person name="Morin E."/>
            <person name="Murat C."/>
            <person name="Sun H."/>
            <person name="Tunlid A."/>
            <person name="Henrissat B."/>
            <person name="Grigoriev I.V."/>
            <person name="Hibbett D.S."/>
            <person name="Martin F."/>
            <person name="Nordberg H.P."/>
            <person name="Cantor M.N."/>
            <person name="Hua S.X."/>
        </authorList>
    </citation>
    <scope>NUCLEOTIDE SEQUENCE [LARGE SCALE GENOMIC DNA]</scope>
    <source>
        <strain evidence="2 3">LaAM-08-1</strain>
    </source>
</reference>
<evidence type="ECO:0000259" key="1">
    <source>
        <dbReference type="Pfam" id="PF13391"/>
    </source>
</evidence>
<dbReference type="Proteomes" id="UP000054477">
    <property type="component" value="Unassembled WGS sequence"/>
</dbReference>
<feature type="domain" description="HNH nuclease" evidence="1">
    <location>
        <begin position="115"/>
        <end position="145"/>
    </location>
</feature>
<organism evidence="2 3">
    <name type="scientific">Laccaria amethystina LaAM-08-1</name>
    <dbReference type="NCBI Taxonomy" id="1095629"/>
    <lineage>
        <taxon>Eukaryota</taxon>
        <taxon>Fungi</taxon>
        <taxon>Dikarya</taxon>
        <taxon>Basidiomycota</taxon>
        <taxon>Agaricomycotina</taxon>
        <taxon>Agaricomycetes</taxon>
        <taxon>Agaricomycetidae</taxon>
        <taxon>Agaricales</taxon>
        <taxon>Agaricineae</taxon>
        <taxon>Hydnangiaceae</taxon>
        <taxon>Laccaria</taxon>
    </lineage>
</organism>
<reference evidence="3" key="2">
    <citation type="submission" date="2015-01" db="EMBL/GenBank/DDBJ databases">
        <title>Evolutionary Origins and Diversification of the Mycorrhizal Mutualists.</title>
        <authorList>
            <consortium name="DOE Joint Genome Institute"/>
            <consortium name="Mycorrhizal Genomics Consortium"/>
            <person name="Kohler A."/>
            <person name="Kuo A."/>
            <person name="Nagy L.G."/>
            <person name="Floudas D."/>
            <person name="Copeland A."/>
            <person name="Barry K.W."/>
            <person name="Cichocki N."/>
            <person name="Veneault-Fourrey C."/>
            <person name="LaButti K."/>
            <person name="Lindquist E.A."/>
            <person name="Lipzen A."/>
            <person name="Lundell T."/>
            <person name="Morin E."/>
            <person name="Murat C."/>
            <person name="Riley R."/>
            <person name="Ohm R."/>
            <person name="Sun H."/>
            <person name="Tunlid A."/>
            <person name="Henrissat B."/>
            <person name="Grigoriev I.V."/>
            <person name="Hibbett D.S."/>
            <person name="Martin F."/>
        </authorList>
    </citation>
    <scope>NUCLEOTIDE SEQUENCE [LARGE SCALE GENOMIC DNA]</scope>
    <source>
        <strain evidence="3">LaAM-08-1</strain>
    </source>
</reference>
<protein>
    <recommendedName>
        <fullName evidence="1">HNH nuclease domain-containing protein</fullName>
    </recommendedName>
</protein>
<dbReference type="AlphaFoldDB" id="A0A0C9X4V1"/>
<keyword evidence="3" id="KW-1185">Reference proteome</keyword>
<dbReference type="InterPro" id="IPR003615">
    <property type="entry name" value="HNH_nuc"/>
</dbReference>
<dbReference type="OrthoDB" id="3269637at2759"/>
<evidence type="ECO:0000313" key="2">
    <source>
        <dbReference type="EMBL" id="KIK07225.1"/>
    </source>
</evidence>
<name>A0A0C9X4V1_9AGAR</name>
<evidence type="ECO:0000313" key="3">
    <source>
        <dbReference type="Proteomes" id="UP000054477"/>
    </source>
</evidence>
<gene>
    <name evidence="2" type="ORF">K443DRAFT_2424</name>
</gene>
<sequence>MSATTPKIRLRLSFPNVNQAKLALSIPLDKCDTFAVNPLKWLRFLGFAIYGREGHLSLSKDGPDLRDYTAAIEAHSYFFVSQGAQRLVDVNAADDRTSMTSTYISNVVHHRGGPDDDINDINDTRNGLMLANHLHVSFGAGDIAFLKTPNFGLTVDDVLTIHQTQQIKKAPPAALHCTISSIHLSLAA</sequence>
<dbReference type="EMBL" id="KN838548">
    <property type="protein sequence ID" value="KIK07225.1"/>
    <property type="molecule type" value="Genomic_DNA"/>
</dbReference>
<dbReference type="HOGENOM" id="CLU_1441264_0_0_1"/>
<proteinExistence type="predicted"/>